<keyword evidence="5" id="KW-0808">Transferase</keyword>
<feature type="compositionally biased region" description="Low complexity" evidence="11">
    <location>
        <begin position="3111"/>
        <end position="3123"/>
    </location>
</feature>
<dbReference type="Pfam" id="PF00698">
    <property type="entry name" value="Acyl_transf_1"/>
    <property type="match status" value="1"/>
</dbReference>
<dbReference type="HOGENOM" id="CLU_000022_37_5_1"/>
<reference evidence="15" key="1">
    <citation type="journal article" date="2014" name="Genome Announc.">
        <title>Genome sequence and annotation of Acremonium chrysogenum, producer of the beta-lactam antibiotic cephalosporin C.</title>
        <authorList>
            <person name="Terfehr D."/>
            <person name="Dahlmann T.A."/>
            <person name="Specht T."/>
            <person name="Zadra I."/>
            <person name="Kuernsteiner H."/>
            <person name="Kueck U."/>
        </authorList>
    </citation>
    <scope>NUCLEOTIDE SEQUENCE [LARGE SCALE GENOMIC DNA]</scope>
    <source>
        <strain evidence="15">ATCC 11550 / CBS 779.69 / DSM 880 / IAM 14645 / JCM 23072 / IMI 49137</strain>
    </source>
</reference>
<feature type="compositionally biased region" description="Basic and acidic residues" evidence="11">
    <location>
        <begin position="1950"/>
        <end position="1971"/>
    </location>
</feature>
<dbReference type="GO" id="GO:0004312">
    <property type="term" value="F:fatty acid synthase activity"/>
    <property type="evidence" value="ECO:0007669"/>
    <property type="project" value="TreeGrafter"/>
</dbReference>
<dbReference type="PANTHER" id="PTHR43775">
    <property type="entry name" value="FATTY ACID SYNTHASE"/>
    <property type="match status" value="1"/>
</dbReference>
<evidence type="ECO:0000256" key="5">
    <source>
        <dbReference type="ARBA" id="ARBA00022679"/>
    </source>
</evidence>
<dbReference type="SUPFAM" id="SSF55048">
    <property type="entry name" value="Probable ACP-binding domain of malonyl-CoA ACP transacylase"/>
    <property type="match status" value="1"/>
</dbReference>
<dbReference type="EMBL" id="JPKY01000055">
    <property type="protein sequence ID" value="KFH44047.1"/>
    <property type="molecule type" value="Genomic_DNA"/>
</dbReference>
<evidence type="ECO:0000256" key="6">
    <source>
        <dbReference type="ARBA" id="ARBA00022737"/>
    </source>
</evidence>
<dbReference type="InterPro" id="IPR036291">
    <property type="entry name" value="NAD(P)-bd_dom_sf"/>
</dbReference>
<dbReference type="GO" id="GO:0008168">
    <property type="term" value="F:methyltransferase activity"/>
    <property type="evidence" value="ECO:0007669"/>
    <property type="project" value="UniProtKB-KW"/>
</dbReference>
<dbReference type="Pfam" id="PF08242">
    <property type="entry name" value="Methyltransf_12"/>
    <property type="match status" value="1"/>
</dbReference>
<feature type="region of interest" description="Disordered" evidence="11">
    <location>
        <begin position="1909"/>
        <end position="1982"/>
    </location>
</feature>
<dbReference type="GO" id="GO:0016491">
    <property type="term" value="F:oxidoreductase activity"/>
    <property type="evidence" value="ECO:0007669"/>
    <property type="project" value="UniProtKB-KW"/>
</dbReference>
<dbReference type="SMART" id="SM00822">
    <property type="entry name" value="PKS_KR"/>
    <property type="match status" value="1"/>
</dbReference>
<dbReference type="Pfam" id="PF07993">
    <property type="entry name" value="NAD_binding_4"/>
    <property type="match status" value="1"/>
</dbReference>
<dbReference type="PROSITE" id="PS00012">
    <property type="entry name" value="PHOSPHOPANTETHEINE"/>
    <property type="match status" value="2"/>
</dbReference>
<comment type="caution">
    <text evidence="14">The sequence shown here is derived from an EMBL/GenBank/DDBJ whole genome shotgun (WGS) entry which is preliminary data.</text>
</comment>
<accession>A0A086T3W5</accession>
<evidence type="ECO:0000256" key="9">
    <source>
        <dbReference type="ARBA" id="ARBA00029443"/>
    </source>
</evidence>
<feature type="domain" description="Carrier" evidence="12">
    <location>
        <begin position="2982"/>
        <end position="3066"/>
    </location>
</feature>
<dbReference type="GO" id="GO:0031177">
    <property type="term" value="F:phosphopantetheine binding"/>
    <property type="evidence" value="ECO:0007669"/>
    <property type="project" value="InterPro"/>
</dbReference>
<dbReference type="Gene3D" id="3.40.50.720">
    <property type="entry name" value="NAD(P)-binding Rossmann-like Domain"/>
    <property type="match status" value="2"/>
</dbReference>
<dbReference type="SMART" id="SM00826">
    <property type="entry name" value="PKS_DH"/>
    <property type="match status" value="1"/>
</dbReference>
<keyword evidence="7" id="KW-0560">Oxidoreductase</keyword>
<evidence type="ECO:0000256" key="7">
    <source>
        <dbReference type="ARBA" id="ARBA00023002"/>
    </source>
</evidence>
<feature type="active site" description="Proton acceptor; for dehydratase activity" evidence="10">
    <location>
        <position position="422"/>
    </location>
</feature>
<evidence type="ECO:0000313" key="14">
    <source>
        <dbReference type="EMBL" id="KFH44047.1"/>
    </source>
</evidence>
<dbReference type="SUPFAM" id="SSF52151">
    <property type="entry name" value="FabD/lysophospholipase-like"/>
    <property type="match status" value="1"/>
</dbReference>
<dbReference type="GO" id="GO:0016874">
    <property type="term" value="F:ligase activity"/>
    <property type="evidence" value="ECO:0007669"/>
    <property type="project" value="UniProtKB-KW"/>
</dbReference>
<dbReference type="Gene3D" id="3.40.50.12780">
    <property type="entry name" value="N-terminal domain of ligase-like"/>
    <property type="match status" value="1"/>
</dbReference>
<evidence type="ECO:0000256" key="11">
    <source>
        <dbReference type="SAM" id="MobiDB-lite"/>
    </source>
</evidence>
<evidence type="ECO:0000256" key="2">
    <source>
        <dbReference type="ARBA" id="ARBA00022553"/>
    </source>
</evidence>
<dbReference type="CDD" id="cd19532">
    <property type="entry name" value="C_PKS-NRPS"/>
    <property type="match status" value="1"/>
</dbReference>
<feature type="region of interest" description="Disordered" evidence="11">
    <location>
        <begin position="3104"/>
        <end position="3123"/>
    </location>
</feature>
<evidence type="ECO:0000259" key="13">
    <source>
        <dbReference type="PROSITE" id="PS52019"/>
    </source>
</evidence>
<feature type="domain" description="PKS/mFAS DH" evidence="13">
    <location>
        <begin position="387"/>
        <end position="689"/>
    </location>
</feature>
<organism evidence="14 15">
    <name type="scientific">Hapsidospora chrysogenum (strain ATCC 11550 / CBS 779.69 / DSM 880 / IAM 14645 / JCM 23072 / IMI 49137)</name>
    <name type="common">Acremonium chrysogenum</name>
    <dbReference type="NCBI Taxonomy" id="857340"/>
    <lineage>
        <taxon>Eukaryota</taxon>
        <taxon>Fungi</taxon>
        <taxon>Dikarya</taxon>
        <taxon>Ascomycota</taxon>
        <taxon>Pezizomycotina</taxon>
        <taxon>Sordariomycetes</taxon>
        <taxon>Hypocreomycetidae</taxon>
        <taxon>Hypocreales</taxon>
        <taxon>Bionectriaceae</taxon>
        <taxon>Hapsidospora</taxon>
    </lineage>
</organism>
<dbReference type="Gene3D" id="3.30.300.30">
    <property type="match status" value="1"/>
</dbReference>
<dbReference type="InterPro" id="IPR049552">
    <property type="entry name" value="PKS_DH_N"/>
</dbReference>
<dbReference type="InterPro" id="IPR049551">
    <property type="entry name" value="PKS_DH_C"/>
</dbReference>
<dbReference type="InterPro" id="IPR057326">
    <property type="entry name" value="KR_dom"/>
</dbReference>
<dbReference type="GO" id="GO:0032259">
    <property type="term" value="P:methylation"/>
    <property type="evidence" value="ECO:0007669"/>
    <property type="project" value="UniProtKB-KW"/>
</dbReference>
<dbReference type="PROSITE" id="PS00455">
    <property type="entry name" value="AMP_BINDING"/>
    <property type="match status" value="1"/>
</dbReference>
<evidence type="ECO:0000256" key="10">
    <source>
        <dbReference type="PROSITE-ProRule" id="PRU01363"/>
    </source>
</evidence>
<dbReference type="Proteomes" id="UP000029964">
    <property type="component" value="Unassembled WGS sequence"/>
</dbReference>
<dbReference type="InterPro" id="IPR001227">
    <property type="entry name" value="Ac_transferase_dom_sf"/>
</dbReference>
<dbReference type="SUPFAM" id="SSF47336">
    <property type="entry name" value="ACP-like"/>
    <property type="match status" value="2"/>
</dbReference>
<dbReference type="InterPro" id="IPR029063">
    <property type="entry name" value="SAM-dependent_MTases_sf"/>
</dbReference>
<name>A0A086T3W5_HAPC1</name>
<gene>
    <name evidence="14" type="ORF">ACRE_051640</name>
</gene>
<dbReference type="Pfam" id="PF00668">
    <property type="entry name" value="Condensation"/>
    <property type="match status" value="1"/>
</dbReference>
<keyword evidence="2" id="KW-0597">Phosphoprotein</keyword>
<keyword evidence="8" id="KW-0511">Multifunctional enzyme</keyword>
<comment type="similarity">
    <text evidence="9">In the C-terminal section; belongs to the NRP synthetase family.</text>
</comment>
<feature type="region of interest" description="C-terminal hotdog fold" evidence="10">
    <location>
        <begin position="542"/>
        <end position="689"/>
    </location>
</feature>
<dbReference type="InterPro" id="IPR050091">
    <property type="entry name" value="PKS_NRPS_Biosynth_Enz"/>
</dbReference>
<dbReference type="PROSITE" id="PS50075">
    <property type="entry name" value="CARRIER"/>
    <property type="match status" value="2"/>
</dbReference>
<evidence type="ECO:0000259" key="12">
    <source>
        <dbReference type="PROSITE" id="PS50075"/>
    </source>
</evidence>
<keyword evidence="6" id="KW-0677">Repeat</keyword>
<dbReference type="InterPro" id="IPR001242">
    <property type="entry name" value="Condensation_dom"/>
</dbReference>
<dbReference type="Pfam" id="PF21089">
    <property type="entry name" value="PKS_DH_N"/>
    <property type="match status" value="1"/>
</dbReference>
<dbReference type="Gene3D" id="3.30.559.10">
    <property type="entry name" value="Chloramphenicol acetyltransferase-like domain"/>
    <property type="match status" value="1"/>
</dbReference>
<evidence type="ECO:0000256" key="3">
    <source>
        <dbReference type="ARBA" id="ARBA00022598"/>
    </source>
</evidence>
<dbReference type="InterPro" id="IPR036736">
    <property type="entry name" value="ACP-like_sf"/>
</dbReference>
<dbReference type="Gene3D" id="3.10.129.110">
    <property type="entry name" value="Polyketide synthase dehydratase"/>
    <property type="match status" value="1"/>
</dbReference>
<keyword evidence="15" id="KW-1185">Reference proteome</keyword>
<dbReference type="Gene3D" id="3.40.366.10">
    <property type="entry name" value="Malonyl-Coenzyme A Acyl Carrier Protein, domain 2"/>
    <property type="match status" value="1"/>
</dbReference>
<dbReference type="InterPro" id="IPR000873">
    <property type="entry name" value="AMP-dep_synth/lig_dom"/>
</dbReference>
<dbReference type="PANTHER" id="PTHR43775:SF20">
    <property type="entry name" value="HYBRID PKS-NRPS SYNTHETASE APDA"/>
    <property type="match status" value="1"/>
</dbReference>
<sequence length="3451" mass="375824">MGAGLYRHSVSFRKILEGLESALEGAPLGPAWSLTEELLQRDDPTRLLSAELSQPLCTALQVALVDLLHQSGITFDAVVGHSSGEIGAAYAAGVIGARDAILIAYYRGYHCHRSKENTRKAGKMMAASMTPEDAKEFCRDARFEGRICVAAENSPSNVTLSGDADAISEAKAALDEKKVFARVLHVDMAYHSHHMQPVREKYLASLRDATISPRRRSFGGACRWYSSVYGPDDDRSRMDASIPFEDTYWADNLNSPVLFSRALTTALRAETFDLALEVGPHPALRAPATETMRDALNGGSLPYHGVLRRNDDDAKAFSDALGFLWATIDSPTPLVDFAGFRRACEGRDRALPRVLKGLPSYPWDHDKPLLRESRKSRDWRTRSTPKHPLLGWPTVIGGDTVRSQVWWRNVLRVDDVEWLQGHKFQNQVLLPAAAYLVMAVDAARHLVQSGNEPVEMIELQDVTIHNGVTLDEVSPASDIDFSIRLTEKTSTGAVAEFHCHCSNADTVSPSFDKEAFSGQVWIKFGFPAEDCLPSRTAPVLSMTDVDTSRFYGWMREVGLDYSTPFVLETIKRRPNFATVTANQVAAARDFTCHPGTLDSIIQSMFAAFSYPGDGRLWTTYLPKSFRSIRFSLHEAPGPSTSPLVADCYLVGSSARSMEGDIHVYATEKGHAQIQMEGVRLTSIEVPSPANDKTLFYKTVWKGEFLSAIDSSTEMTLAGPPSAEHVRLHETCEKTALHYLGQLCDAVDRGDYVPTQPQAQRLVDWARGHVRRAGHLQGLAPPSPRAAQEGEGHIDLEIIHHLGSNLHSILMGDSTPTNTGGVFPDSMLERLCAEGLGTAQARAHLGALLECLVHQYPRMRVLEAGAGAGATTSVALEHIGSKLEDYTFTDPLPSHMQAAQARFAKHDATMKYQTLDLEHPPEEQGFKAHSYDLVIATHALHASSSPSRTIQHCRQLLRPGGFLVLVEPTSLSSARIPFLSAGMAQSWLHREHASGSGPALTEAQWDQVLRDHDFSGVDRAFRDVEDDAVHSFSVMVSQATDDRVNILRDPLSEGQGATVVDNLFIIGGHDLAVAKVANKVRSLLSPFAKNVQILNAIEDVLDSDLPYGSAVVNLSCLEKAVFARVDRRRVEAIQRLFREAKHILWATQGGRAEDPHANIIVGIGRSVSREMSHLRLKFVDVGRFRPSKHSPEATVFSEMFLQMVHLAQPGYEDVLWSNENEVALEDGVTMIPRVMPDNDQNDSLNSTRRLVNRLVPWSSTDDVRLVVSGKSISPEEMPSPCREENSQRFHVLSSSLMRFTCSDDDRPFYLSLGHLSGTNRRALAMTETSGSAVTVNGDELLDCDGGDNNTDSLLTAILVTALSANTLSGIRGTVWVHNASESAAVLLRDVAAHHEGVRLMLTTSDRASRMVTAGEATYIHPYTTGRDLRALMPIDVAKFIDMGPEPDALGGKVASLTGCELDSHFNTVGVSSIIPLSYSRANLRTIVGNVRRGTEDLAPSFVVKADRVHELPDTAVASATVSWTDIQDEVAVTATPASSQPLFGDQKTYFLVGLTGEVGFSLCNWMVDHGARYIAIASRRPAVPAEVLSQLESKGATVRVFQVDLTDMASLQAAKDETASCMPPVAGVVNAAMVVRDRSFDSMEVDDIKATFAPKVDGSKNLDTLFYNTPLDFFVLFSSVVGVVGVPAHPNYAATCLFMSSLAAQRRQRGLAASAMHFGMLLGFGFMHDQAGATTEARFRQDDLMAIPEPDLHEIFAQAILSGRPGAASGSDVIAGLGSEVDTPWRALPRFSHCRFKDEQSAADDGRGEKTRSIKEELEAASDPRMALSALLSAISGRISLALGSRGMEIGDDVGLVTLGVDSLVAIEVRSWLMKVLDVDVPILQFLNGSSLLDICHYVLAKLPSSLLPGGEPEKVDPGENEQQHNNDKRPAEAKKADHSVTSSKSGHMNHVGEKQKAPTDKTLPSDRHDASETSAPPPAASYTRVGAMSEAQAQLYFLREYLGNNAHNIAYYGSYRGRLDMARLRNALWIVGSRHEALRSAYFMDTSTSSPVQAVMSEPRILLEHRDASDSGEMQRVVDAVKDVRFDIEQGVVMKITVLSHSPSLFSIIFNHHHIALDGAGWAIFIDELSQAYAGRISRSSATSPIIQSIDLVRRHGDAAEKARHQSSVDLAFWKETLRNTPEPLPLFSFAKVKSRPATKDYRINTANAKLSGEVTRLIDKAASRVGVTPFQFYLASLATFLARCLGIDDVCIGIVDANRRSADEMHTMGYFLNMVPVRIMLEQSASFDAVARSCRDAALNASAHQSTSFDTILDALEISRSTPHHPLFQVAINHRRAALNNTAFGTDGEIEWEGGVPGGNPYDIFLNVYASSNWTIVQFITQSSLYDQSDSELLLSWYTRALEALAHDSSREIRLCPLANESDIAEAVRLGRGPETRVPWAGTLVDRIVEISKGMSRDVAVKDDLGRTLTYGQMMAVVNEIMRRLRTVSPRLDPDSRVAVLLDPGVEAVCCILAVLRLGLVWVPLDPLNHKRRLQAVVKESRPRVLLCHEATKALAKEVSTGADGTTLLPLGDVGNNHAIGDEDLAPGPDMAGRLQDPALIIYTSGSTGVPKGVVLTHEGLTNQIFGTSTTLDLGRETTLQQSPLGFDLMIDQIFLALCNGGTVAVVGRSGRGDPTHIAELMVKHSVSLTHFVPSEYLVLLNYGHHILKKASSWRYALSGGEYLGEEVRKAFQKLGLKTLDLVNVYGPAEISVACAKGIVPYSETTSTASDYLRPSPNYDIQVCDEQMDVLPVGFPGEICISGCGVGLGYLDRPEETTRKFVTRADPTNPAKSLRTYRSGDKGRILPDGTLQVLGRLDGDSQVKIRGFRVELDEIANALVHMSNGIIMNAAASWRPGQSSGGGLLVAFVVFDAGYVGDKSSYIEWLASNFPLPPVMKPSHIIPTNRIPATPNGKIDRRAVDALELPGSADATAEATVVQDELSSPEERAMRDLWEEVLLANSAEEKRQRQPIGPASDFFQVGGNSILMVKLRSLIEVHFGLKIPLPVLFQASTLDGMAAHLGSASEGDEQDADGPVAESSSFVANKAGRQTVNWDLELAGLMDGLPQPNPASSSPSQRSAADSQPNGLIVVLTGATGFIGRHLLSALTQDARIAQVHCIAIRPDKHGNPRHVSVKSGKIREYTGQLTDLSLGLSDDEMAWLAENADAIIHNGAEVSLLKSYPTLRRANVVSTRTLCAMAIPRRIPVHFVSTAAVAKVMASGAPLAEVSPSAADRELLNSADGYAASKWASETLMERLAETHGLPAVVHRLAHVVGEDASELDAVGMFTKYSLLMHKMPRISSDDVVGMWDFIPVEDVSRDMLQSVMDSVRAAGPRAAAFINHCSDVKVPHEQLQGYLERKTGAPLEVLEMKDWLRYARAAGMHPLVHEFFTVFDEGRGKLVLPVIAKGTA</sequence>
<dbReference type="SUPFAM" id="SSF51735">
    <property type="entry name" value="NAD(P)-binding Rossmann-fold domains"/>
    <property type="match status" value="2"/>
</dbReference>
<dbReference type="InterPro" id="IPR009081">
    <property type="entry name" value="PP-bd_ACP"/>
</dbReference>
<dbReference type="InterPro" id="IPR006162">
    <property type="entry name" value="Ppantetheine_attach_site"/>
</dbReference>
<dbReference type="STRING" id="857340.A0A086T3W5"/>
<feature type="compositionally biased region" description="Basic and acidic residues" evidence="11">
    <location>
        <begin position="1911"/>
        <end position="1938"/>
    </location>
</feature>
<evidence type="ECO:0000256" key="4">
    <source>
        <dbReference type="ARBA" id="ARBA00022603"/>
    </source>
</evidence>
<dbReference type="PROSITE" id="PS52019">
    <property type="entry name" value="PKS_MFAS_DH"/>
    <property type="match status" value="1"/>
</dbReference>
<dbReference type="SUPFAM" id="SSF56801">
    <property type="entry name" value="Acetyl-CoA synthetase-like"/>
    <property type="match status" value="1"/>
</dbReference>
<dbReference type="Pfam" id="PF00550">
    <property type="entry name" value="PP-binding"/>
    <property type="match status" value="2"/>
</dbReference>
<feature type="domain" description="Carrier" evidence="12">
    <location>
        <begin position="1825"/>
        <end position="1902"/>
    </location>
</feature>
<keyword evidence="1" id="KW-0596">Phosphopantetheine</keyword>
<dbReference type="InterPro" id="IPR042099">
    <property type="entry name" value="ANL_N_sf"/>
</dbReference>
<keyword evidence="3" id="KW-0436">Ligase</keyword>
<dbReference type="InterPro" id="IPR020845">
    <property type="entry name" value="AMP-binding_CS"/>
</dbReference>
<protein>
    <submittedName>
        <fullName evidence="14">Nonribosomal peptide synthetase-like protein</fullName>
    </submittedName>
</protein>
<evidence type="ECO:0000256" key="1">
    <source>
        <dbReference type="ARBA" id="ARBA00022450"/>
    </source>
</evidence>
<dbReference type="SUPFAM" id="SSF52777">
    <property type="entry name" value="CoA-dependent acyltransferases"/>
    <property type="match status" value="2"/>
</dbReference>
<feature type="region of interest" description="N-terminal hotdog fold" evidence="10">
    <location>
        <begin position="387"/>
        <end position="527"/>
    </location>
</feature>
<keyword evidence="4" id="KW-0489">Methyltransferase</keyword>
<dbReference type="CDD" id="cd05930">
    <property type="entry name" value="A_NRPS"/>
    <property type="match status" value="1"/>
</dbReference>
<evidence type="ECO:0000256" key="8">
    <source>
        <dbReference type="ARBA" id="ARBA00023268"/>
    </source>
</evidence>
<dbReference type="GO" id="GO:0009403">
    <property type="term" value="P:toxin biosynthetic process"/>
    <property type="evidence" value="ECO:0007669"/>
    <property type="project" value="UniProtKB-ARBA"/>
</dbReference>
<proteinExistence type="inferred from homology"/>
<dbReference type="InterPro" id="IPR014043">
    <property type="entry name" value="Acyl_transferase_dom"/>
</dbReference>
<dbReference type="Pfam" id="PF08659">
    <property type="entry name" value="KR"/>
    <property type="match status" value="1"/>
</dbReference>
<dbReference type="InterPro" id="IPR013968">
    <property type="entry name" value="PKS_KR"/>
</dbReference>
<dbReference type="GO" id="GO:0006633">
    <property type="term" value="P:fatty acid biosynthetic process"/>
    <property type="evidence" value="ECO:0007669"/>
    <property type="project" value="TreeGrafter"/>
</dbReference>
<dbReference type="InterPro" id="IPR023213">
    <property type="entry name" value="CAT-like_dom_sf"/>
</dbReference>
<dbReference type="Gene3D" id="1.10.1200.10">
    <property type="entry name" value="ACP-like"/>
    <property type="match status" value="2"/>
</dbReference>
<dbReference type="InterPro" id="IPR020807">
    <property type="entry name" value="PKS_DH"/>
</dbReference>
<dbReference type="SUPFAM" id="SSF53335">
    <property type="entry name" value="S-adenosyl-L-methionine-dependent methyltransferases"/>
    <property type="match status" value="1"/>
</dbReference>
<dbReference type="InterPro" id="IPR042104">
    <property type="entry name" value="PKS_dehydratase_sf"/>
</dbReference>
<dbReference type="SMART" id="SM00827">
    <property type="entry name" value="PKS_AT"/>
    <property type="match status" value="1"/>
</dbReference>
<dbReference type="InterPro" id="IPR013217">
    <property type="entry name" value="Methyltransf_12"/>
</dbReference>
<dbReference type="InterPro" id="IPR045851">
    <property type="entry name" value="AMP-bd_C_sf"/>
</dbReference>
<feature type="active site" description="Proton donor; for dehydratase activity" evidence="10">
    <location>
        <position position="598"/>
    </location>
</feature>
<dbReference type="InterPro" id="IPR016035">
    <property type="entry name" value="Acyl_Trfase/lysoPLipase"/>
</dbReference>
<dbReference type="SMART" id="SM00823">
    <property type="entry name" value="PKS_PP"/>
    <property type="match status" value="2"/>
</dbReference>
<dbReference type="InterPro" id="IPR020806">
    <property type="entry name" value="PKS_PP-bd"/>
</dbReference>
<dbReference type="Pfam" id="PF14765">
    <property type="entry name" value="PS-DH"/>
    <property type="match status" value="1"/>
</dbReference>
<evidence type="ECO:0000313" key="15">
    <source>
        <dbReference type="Proteomes" id="UP000029964"/>
    </source>
</evidence>
<dbReference type="InterPro" id="IPR013120">
    <property type="entry name" value="FAR_NAD-bd"/>
</dbReference>
<dbReference type="Gene3D" id="3.40.50.150">
    <property type="entry name" value="Vaccinia Virus protein VP39"/>
    <property type="match status" value="1"/>
</dbReference>
<dbReference type="InterPro" id="IPR016036">
    <property type="entry name" value="Malonyl_transacylase_ACP-bd"/>
</dbReference>
<dbReference type="Pfam" id="PF00501">
    <property type="entry name" value="AMP-binding"/>
    <property type="match status" value="1"/>
</dbReference>
<dbReference type="CDD" id="cd02440">
    <property type="entry name" value="AdoMet_MTases"/>
    <property type="match status" value="1"/>
</dbReference>
<dbReference type="Gene3D" id="3.30.559.30">
    <property type="entry name" value="Nonribosomal peptide synthetase, condensation domain"/>
    <property type="match status" value="1"/>
</dbReference>
<dbReference type="OrthoDB" id="329835at2759"/>
<dbReference type="InterPro" id="IPR049900">
    <property type="entry name" value="PKS_mFAS_DH"/>
</dbReference>